<dbReference type="AlphaFoldDB" id="A0A9N9WSC8"/>
<evidence type="ECO:0000256" key="2">
    <source>
        <dbReference type="ARBA" id="ARBA00004556"/>
    </source>
</evidence>
<dbReference type="GO" id="GO:0009881">
    <property type="term" value="F:photoreceptor activity"/>
    <property type="evidence" value="ECO:0007669"/>
    <property type="project" value="UniProtKB-KW"/>
</dbReference>
<feature type="binding site" evidence="18">
    <location>
        <begin position="404"/>
        <end position="406"/>
    </location>
    <ligand>
        <name>FAD</name>
        <dbReference type="ChEBI" id="CHEBI:57692"/>
    </ligand>
</feature>
<dbReference type="SUPFAM" id="SSF52425">
    <property type="entry name" value="Cryptochrome/photolyase, N-terminal domain"/>
    <property type="match status" value="1"/>
</dbReference>
<dbReference type="Gene3D" id="1.10.579.10">
    <property type="entry name" value="DNA Cyclobutane Dipyrimidine Photolyase, subunit A, domain 3"/>
    <property type="match status" value="1"/>
</dbReference>
<evidence type="ECO:0000256" key="4">
    <source>
        <dbReference type="ARBA" id="ARBA00021159"/>
    </source>
</evidence>
<dbReference type="InterPro" id="IPR002081">
    <property type="entry name" value="Cryptochrome/DNA_photolyase_1"/>
</dbReference>
<evidence type="ECO:0000256" key="16">
    <source>
        <dbReference type="ARBA" id="ARBA00023170"/>
    </source>
</evidence>
<dbReference type="PROSITE" id="PS51645">
    <property type="entry name" value="PHR_CRY_ALPHA_BETA"/>
    <property type="match status" value="1"/>
</dbReference>
<evidence type="ECO:0000256" key="13">
    <source>
        <dbReference type="ARBA" id="ARBA00023015"/>
    </source>
</evidence>
<feature type="binding site" evidence="18">
    <location>
        <position position="247"/>
    </location>
    <ligand>
        <name>FAD</name>
        <dbReference type="ChEBI" id="CHEBI:57692"/>
    </ligand>
</feature>
<dbReference type="EMBL" id="OU895878">
    <property type="protein sequence ID" value="CAG9803342.1"/>
    <property type="molecule type" value="Genomic_DNA"/>
</dbReference>
<keyword evidence="10" id="KW-0547">Nucleotide-binding</keyword>
<evidence type="ECO:0000256" key="18">
    <source>
        <dbReference type="PIRSR" id="PIRSR602081-1"/>
    </source>
</evidence>
<dbReference type="GO" id="GO:0032922">
    <property type="term" value="P:circadian regulation of gene expression"/>
    <property type="evidence" value="ECO:0007669"/>
    <property type="project" value="TreeGrafter"/>
</dbReference>
<feature type="site" description="Electron transfer via tryptophanyl radical" evidence="19">
    <location>
        <position position="391"/>
    </location>
</feature>
<dbReference type="GO" id="GO:0048471">
    <property type="term" value="C:perinuclear region of cytoplasm"/>
    <property type="evidence" value="ECO:0007669"/>
    <property type="project" value="UniProtKB-SubCell"/>
</dbReference>
<protein>
    <recommendedName>
        <fullName evidence="4">Cryptochrome-1</fullName>
    </recommendedName>
</protein>
<dbReference type="GO" id="GO:0005634">
    <property type="term" value="C:nucleus"/>
    <property type="evidence" value="ECO:0007669"/>
    <property type="project" value="UniProtKB-SubCell"/>
</dbReference>
<keyword evidence="22" id="KW-1185">Reference proteome</keyword>
<keyword evidence="6" id="KW-0678">Repressor</keyword>
<dbReference type="GO" id="GO:0045892">
    <property type="term" value="P:negative regulation of DNA-templated transcription"/>
    <property type="evidence" value="ECO:0007669"/>
    <property type="project" value="TreeGrafter"/>
</dbReference>
<dbReference type="PANTHER" id="PTHR11455">
    <property type="entry name" value="CRYPTOCHROME"/>
    <property type="match status" value="1"/>
</dbReference>
<evidence type="ECO:0000256" key="5">
    <source>
        <dbReference type="ARBA" id="ARBA00022490"/>
    </source>
</evidence>
<dbReference type="SUPFAM" id="SSF48173">
    <property type="entry name" value="Cryptochrome/photolyase FAD-binding domain"/>
    <property type="match status" value="1"/>
</dbReference>
<name>A0A9N9WSC8_9DIPT</name>
<sequence>MAEKSILWFRHGLRLHDNPALIEALRSSGAEKNTFYPVFIFDGCSAGTQHVGYNRMKFLIESLEDLDEQFKELGAPGLFIFRGDPVEIFRKMREELGITKICYEQDCEPIWNGRDERVENLCREFGIKSVEKISHTLWDPNRIIEVNGGFPPLTYQMFLHTINVIGYPSKPCEFPDFSHVDFGEIPMNLHMQLGLMNGIPKPEDFSIFREKTGSEVYLTWKGGEKRALEQLELRLAIEQDAFRNGTYLPNQANPDLLGVSTSMSAALRFGCLSVRKFYYAIHDLFASVQEILPNKHPYGHHITGQLIWREYFYTMSIKNPNYGQMKNNPICLNIPWSIPNKDDVLKWKQGKTGFPIIDAAMRQLLTEGWLHHTLRNITATFLTRSGLWISWEVGLDHYLKYLLDADWSVCSGNWMWVSSSAFEKLLDSSNFSIIALAYRLDPNGDYVKRYIPELRHFHQKYIHEPWKAPNNVQEACECIIGDDYPEPMIDLKRAMQINSNRMKEIRDSLIDSKPHVRPSNEDEIRTFFWINDDISVKA</sequence>
<evidence type="ECO:0000256" key="19">
    <source>
        <dbReference type="PIRSR" id="PIRSR602081-2"/>
    </source>
</evidence>
<keyword evidence="17" id="KW-0539">Nucleus</keyword>
<feature type="binding site" evidence="18">
    <location>
        <begin position="305"/>
        <end position="312"/>
    </location>
    <ligand>
        <name>FAD</name>
        <dbReference type="ChEBI" id="CHEBI:57692"/>
    </ligand>
</feature>
<reference evidence="21" key="1">
    <citation type="submission" date="2022-01" db="EMBL/GenBank/DDBJ databases">
        <authorList>
            <person name="King R."/>
        </authorList>
    </citation>
    <scope>NUCLEOTIDE SEQUENCE</scope>
</reference>
<comment type="similarity">
    <text evidence="3">Belongs to the DNA photolyase class-1 family.</text>
</comment>
<keyword evidence="14" id="KW-0090">Biological rhythms</keyword>
<evidence type="ECO:0000256" key="6">
    <source>
        <dbReference type="ARBA" id="ARBA00022491"/>
    </source>
</evidence>
<keyword evidence="11 18" id="KW-0274">FAD</keyword>
<dbReference type="PROSITE" id="PS00394">
    <property type="entry name" value="DNA_PHOTOLYASES_1_1"/>
    <property type="match status" value="1"/>
</dbReference>
<dbReference type="InterPro" id="IPR018394">
    <property type="entry name" value="DNA_photolyase_1_CS_C"/>
</dbReference>
<dbReference type="Pfam" id="PF00875">
    <property type="entry name" value="DNA_photolyase"/>
    <property type="match status" value="1"/>
</dbReference>
<keyword evidence="5" id="KW-0963">Cytoplasm</keyword>
<evidence type="ECO:0000313" key="22">
    <source>
        <dbReference type="Proteomes" id="UP001153620"/>
    </source>
</evidence>
<dbReference type="Gene3D" id="3.40.50.620">
    <property type="entry name" value="HUPs"/>
    <property type="match status" value="1"/>
</dbReference>
<keyword evidence="12" id="KW-0157">Chromophore</keyword>
<dbReference type="GO" id="GO:0006139">
    <property type="term" value="P:nucleobase-containing compound metabolic process"/>
    <property type="evidence" value="ECO:0007669"/>
    <property type="project" value="UniProtKB-ARBA"/>
</dbReference>
<feature type="domain" description="Photolyase/cryptochrome alpha/beta" evidence="20">
    <location>
        <begin position="3"/>
        <end position="137"/>
    </location>
</feature>
<gene>
    <name evidence="21" type="ORF">CHIRRI_LOCUS6243</name>
</gene>
<evidence type="ECO:0000256" key="14">
    <source>
        <dbReference type="ARBA" id="ARBA00023108"/>
    </source>
</evidence>
<evidence type="ECO:0000256" key="9">
    <source>
        <dbReference type="ARBA" id="ARBA00022630"/>
    </source>
</evidence>
<dbReference type="Pfam" id="PF03441">
    <property type="entry name" value="FAD_binding_7"/>
    <property type="match status" value="1"/>
</dbReference>
<evidence type="ECO:0000256" key="10">
    <source>
        <dbReference type="ARBA" id="ARBA00022741"/>
    </source>
</evidence>
<evidence type="ECO:0000256" key="8">
    <source>
        <dbReference type="ARBA" id="ARBA00022606"/>
    </source>
</evidence>
<evidence type="ECO:0000256" key="17">
    <source>
        <dbReference type="ARBA" id="ARBA00023242"/>
    </source>
</evidence>
<feature type="binding site" evidence="18">
    <location>
        <begin position="260"/>
        <end position="264"/>
    </location>
    <ligand>
        <name>FAD</name>
        <dbReference type="ChEBI" id="CHEBI:57692"/>
    </ligand>
</feature>
<evidence type="ECO:0000256" key="7">
    <source>
        <dbReference type="ARBA" id="ARBA00022543"/>
    </source>
</evidence>
<evidence type="ECO:0000256" key="1">
    <source>
        <dbReference type="ARBA" id="ARBA00004123"/>
    </source>
</evidence>
<dbReference type="GO" id="GO:0071949">
    <property type="term" value="F:FAD binding"/>
    <property type="evidence" value="ECO:0007669"/>
    <property type="project" value="TreeGrafter"/>
</dbReference>
<dbReference type="GO" id="GO:0006950">
    <property type="term" value="P:response to stress"/>
    <property type="evidence" value="ECO:0007669"/>
    <property type="project" value="UniProtKB-ARBA"/>
</dbReference>
<keyword evidence="9 18" id="KW-0285">Flavoprotein</keyword>
<organism evidence="21 22">
    <name type="scientific">Chironomus riparius</name>
    <dbReference type="NCBI Taxonomy" id="315576"/>
    <lineage>
        <taxon>Eukaryota</taxon>
        <taxon>Metazoa</taxon>
        <taxon>Ecdysozoa</taxon>
        <taxon>Arthropoda</taxon>
        <taxon>Hexapoda</taxon>
        <taxon>Insecta</taxon>
        <taxon>Pterygota</taxon>
        <taxon>Neoptera</taxon>
        <taxon>Endopterygota</taxon>
        <taxon>Diptera</taxon>
        <taxon>Nematocera</taxon>
        <taxon>Chironomoidea</taxon>
        <taxon>Chironomidae</taxon>
        <taxon>Chironominae</taxon>
        <taxon>Chironomus</taxon>
    </lineage>
</organism>
<dbReference type="Gene3D" id="1.25.40.80">
    <property type="match status" value="1"/>
</dbReference>
<comment type="subcellular location">
    <subcellularLocation>
        <location evidence="2">Cytoplasm</location>
        <location evidence="2">Perinuclear region</location>
    </subcellularLocation>
    <subcellularLocation>
        <location evidence="1">Nucleus</location>
    </subcellularLocation>
</comment>
<comment type="cofactor">
    <cofactor evidence="18">
        <name>FAD</name>
        <dbReference type="ChEBI" id="CHEBI:57692"/>
    </cofactor>
    <text evidence="18">Binds 1 FAD per subunit.</text>
</comment>
<dbReference type="GO" id="GO:0003677">
    <property type="term" value="F:DNA binding"/>
    <property type="evidence" value="ECO:0007669"/>
    <property type="project" value="TreeGrafter"/>
</dbReference>
<dbReference type="PRINTS" id="PR00147">
    <property type="entry name" value="DNAPHOTLYASE"/>
</dbReference>
<reference evidence="21" key="2">
    <citation type="submission" date="2022-10" db="EMBL/GenBank/DDBJ databases">
        <authorList>
            <consortium name="ENA_rothamsted_submissions"/>
            <consortium name="culmorum"/>
            <person name="King R."/>
        </authorList>
    </citation>
    <scope>NUCLEOTIDE SEQUENCE</scope>
</reference>
<dbReference type="InterPro" id="IPR036155">
    <property type="entry name" value="Crypto/Photolyase_N_sf"/>
</dbReference>
<keyword evidence="13" id="KW-0805">Transcription regulation</keyword>
<keyword evidence="16" id="KW-0675">Receptor</keyword>
<dbReference type="GO" id="GO:0043153">
    <property type="term" value="P:entrainment of circadian clock by photoperiod"/>
    <property type="evidence" value="ECO:0007669"/>
    <property type="project" value="TreeGrafter"/>
</dbReference>
<dbReference type="PANTHER" id="PTHR11455:SF17">
    <property type="entry name" value="CRYPTOCHROME-1"/>
    <property type="match status" value="1"/>
</dbReference>
<dbReference type="InterPro" id="IPR005101">
    <property type="entry name" value="Cryptochr/Photolyase_FAD-bd"/>
</dbReference>
<dbReference type="InterPro" id="IPR006050">
    <property type="entry name" value="DNA_photolyase_N"/>
</dbReference>
<evidence type="ECO:0000256" key="15">
    <source>
        <dbReference type="ARBA" id="ARBA00023163"/>
    </source>
</evidence>
<keyword evidence="15" id="KW-0804">Transcription</keyword>
<accession>A0A9N9WSC8</accession>
<dbReference type="Proteomes" id="UP001153620">
    <property type="component" value="Chromosome 2"/>
</dbReference>
<keyword evidence="8" id="KW-0716">Sensory transduction</keyword>
<feature type="site" description="Electron transfer via tryptophanyl radical" evidence="19">
    <location>
        <position position="336"/>
    </location>
</feature>
<dbReference type="InterPro" id="IPR014729">
    <property type="entry name" value="Rossmann-like_a/b/a_fold"/>
</dbReference>
<evidence type="ECO:0000313" key="21">
    <source>
        <dbReference type="EMBL" id="CAG9803342.1"/>
    </source>
</evidence>
<feature type="site" description="Electron transfer via tryptophanyl radical" evidence="19">
    <location>
        <position position="414"/>
    </location>
</feature>
<proteinExistence type="inferred from homology"/>
<keyword evidence="7" id="KW-0600">Photoreceptor protein</keyword>
<evidence type="ECO:0000256" key="11">
    <source>
        <dbReference type="ARBA" id="ARBA00022827"/>
    </source>
</evidence>
<evidence type="ECO:0000256" key="3">
    <source>
        <dbReference type="ARBA" id="ARBA00005862"/>
    </source>
</evidence>
<evidence type="ECO:0000256" key="12">
    <source>
        <dbReference type="ARBA" id="ARBA00022991"/>
    </source>
</evidence>
<dbReference type="OrthoDB" id="435881at2759"/>
<dbReference type="InterPro" id="IPR036134">
    <property type="entry name" value="Crypto/Photolyase_FAD-like_sf"/>
</dbReference>
<evidence type="ECO:0000259" key="20">
    <source>
        <dbReference type="PROSITE" id="PS51645"/>
    </source>
</evidence>